<evidence type="ECO:0000256" key="5">
    <source>
        <dbReference type="ARBA" id="ARBA00023125"/>
    </source>
</evidence>
<keyword evidence="4" id="KW-0067">ATP-binding</keyword>
<accession>F6PPP3</accession>
<dbReference type="Proteomes" id="UP000008144">
    <property type="component" value="Unassembled WGS sequence"/>
</dbReference>
<evidence type="ECO:0000256" key="6">
    <source>
        <dbReference type="ARBA" id="ARBA00023242"/>
    </source>
</evidence>
<evidence type="ECO:0000313" key="11">
    <source>
        <dbReference type="Proteomes" id="UP000008144"/>
    </source>
</evidence>
<dbReference type="InterPro" id="IPR027417">
    <property type="entry name" value="P-loop_NTPase"/>
</dbReference>
<feature type="domain" description="AAA+ ATPase" evidence="9">
    <location>
        <begin position="238"/>
        <end position="373"/>
    </location>
</feature>
<dbReference type="InterPro" id="IPR003593">
    <property type="entry name" value="AAA+_ATPase"/>
</dbReference>
<dbReference type="SUPFAM" id="SSF52540">
    <property type="entry name" value="P-loop containing nucleoside triphosphate hydrolases"/>
    <property type="match status" value="1"/>
</dbReference>
<keyword evidence="2" id="KW-0235">DNA replication</keyword>
<keyword evidence="5" id="KW-0238">DNA-binding</keyword>
<dbReference type="InterPro" id="IPR003959">
    <property type="entry name" value="ATPase_AAA_core"/>
</dbReference>
<comment type="similarity">
    <text evidence="8">Belongs to the activator 1 small subunits family. CTF18 subfamily.</text>
</comment>
<dbReference type="GO" id="GO:0005524">
    <property type="term" value="F:ATP binding"/>
    <property type="evidence" value="ECO:0007669"/>
    <property type="project" value="UniProtKB-KW"/>
</dbReference>
<sequence length="738" mass="85618">MIEKIQRYKQSKYEAKQFLDEEADTESGSHRNIQLTNILIHPPIHSDFISATSSDGNRVYMRLRPQTQKVLVVLKSQNRPFNEKSLNKLFKPFQYSLKLLLQQFQHDARAQSHHITQEVRSQSLQFSNSLTNQILADSSTSTVEDEGIYSGEESLDGLWVNKFAPTRYTHLLSDEGVNRSLLRWLKLWDKVVFGREFHPKKPAEEKHPKNEKYEKFNKFKKKETNELDEELDTSHRPKLKTALLCGPPGLGKTTLAHIIAKHAGYHVVEMNASDDRSAETFKQKLEQTTQMKSVLGSDQRPNCLIIDEIDGAPQAAINVLLNAFNKGKLTEKKKTNKKKSSGFLLRPIICICNDLYVPALRQLRQQSYILQFPPTTSAMLASRLSQMCRVQQMDCDLTSLLALCDKSGNDIRTCINTLQFVQSTGKNKLKLETIKSLDIGQKDQHKSIFYVWNEIFQLPKNQRFVNLCNKRFTNFIFRKIDQDSQTVQQRMLEGQKVSQYSSRFYHILNIVSSCGEYEKTLQGVFDNFLLMKFKDSGILAINKAYEWLLLQDQINLHISSIQEWVLMRYTPYLFVFFHLLFACIAPPRIQFPQTEQENRKKLQKSENLLDSMFIDMAPPTRCFTTHVTSVLDLLPHLLAIMMPSFRPINMQLYSANEKLQLQDLVRSLLAYNLTFIQERNEDGQYNYVLEPNVAEVCHYLEPQEGAKKQLPYAIKQIISKEVETERMRRTERMMTKAN</sequence>
<keyword evidence="7" id="KW-0131">Cell cycle</keyword>
<dbReference type="GO" id="GO:0005634">
    <property type="term" value="C:nucleus"/>
    <property type="evidence" value="ECO:0000318"/>
    <property type="project" value="GO_Central"/>
</dbReference>
<dbReference type="OMA" id="QSIHYLC"/>
<evidence type="ECO:0000256" key="4">
    <source>
        <dbReference type="ARBA" id="ARBA00022840"/>
    </source>
</evidence>
<evidence type="ECO:0000259" key="9">
    <source>
        <dbReference type="SMART" id="SM00382"/>
    </source>
</evidence>
<evidence type="ECO:0000256" key="8">
    <source>
        <dbReference type="ARBA" id="ARBA00043975"/>
    </source>
</evidence>
<dbReference type="CDD" id="cd00009">
    <property type="entry name" value="AAA"/>
    <property type="match status" value="1"/>
</dbReference>
<dbReference type="InterPro" id="IPR053016">
    <property type="entry name" value="CTF18-RFC_complex"/>
</dbReference>
<dbReference type="STRING" id="7719.ENSCINP00000006216"/>
<organism evidence="10 11">
    <name type="scientific">Ciona intestinalis</name>
    <name type="common">Transparent sea squirt</name>
    <name type="synonym">Ascidia intestinalis</name>
    <dbReference type="NCBI Taxonomy" id="7719"/>
    <lineage>
        <taxon>Eukaryota</taxon>
        <taxon>Metazoa</taxon>
        <taxon>Chordata</taxon>
        <taxon>Tunicata</taxon>
        <taxon>Ascidiacea</taxon>
        <taxon>Phlebobranchia</taxon>
        <taxon>Cionidae</taxon>
        <taxon>Ciona</taxon>
    </lineage>
</organism>
<evidence type="ECO:0000256" key="2">
    <source>
        <dbReference type="ARBA" id="ARBA00022705"/>
    </source>
</evidence>
<dbReference type="GO" id="GO:0003677">
    <property type="term" value="F:DNA binding"/>
    <property type="evidence" value="ECO:0000318"/>
    <property type="project" value="GO_Central"/>
</dbReference>
<keyword evidence="3" id="KW-0547">Nucleotide-binding</keyword>
<dbReference type="GO" id="GO:0006260">
    <property type="term" value="P:DNA replication"/>
    <property type="evidence" value="ECO:0007669"/>
    <property type="project" value="UniProtKB-KW"/>
</dbReference>
<comment type="subcellular location">
    <subcellularLocation>
        <location evidence="1">Nucleus</location>
    </subcellularLocation>
</comment>
<name>F6PPP3_CIOIN</name>
<dbReference type="InParanoid" id="F6PPP3"/>
<dbReference type="Gene3D" id="3.40.50.300">
    <property type="entry name" value="P-loop containing nucleotide triphosphate hydrolases"/>
    <property type="match status" value="1"/>
</dbReference>
<protein>
    <recommendedName>
        <fullName evidence="9">AAA+ ATPase domain-containing protein</fullName>
    </recommendedName>
</protein>
<dbReference type="FunFam" id="3.40.50.300:FF:001083">
    <property type="entry name" value="Chromosome transmission fidelity factor 18"/>
    <property type="match status" value="1"/>
</dbReference>
<dbReference type="Gene3D" id="1.10.8.60">
    <property type="match status" value="1"/>
</dbReference>
<reference evidence="10" key="3">
    <citation type="submission" date="2025-09" db="UniProtKB">
        <authorList>
            <consortium name="Ensembl"/>
        </authorList>
    </citation>
    <scope>IDENTIFICATION</scope>
</reference>
<evidence type="ECO:0000256" key="3">
    <source>
        <dbReference type="ARBA" id="ARBA00022741"/>
    </source>
</evidence>
<dbReference type="HOGENOM" id="CLU_004894_4_0_1"/>
<reference evidence="11" key="1">
    <citation type="journal article" date="2002" name="Science">
        <title>The draft genome of Ciona intestinalis: insights into chordate and vertebrate origins.</title>
        <authorList>
            <person name="Dehal P."/>
            <person name="Satou Y."/>
            <person name="Campbell R.K."/>
            <person name="Chapman J."/>
            <person name="Degnan B."/>
            <person name="De Tomaso A."/>
            <person name="Davidson B."/>
            <person name="Di Gregorio A."/>
            <person name="Gelpke M."/>
            <person name="Goodstein D.M."/>
            <person name="Harafuji N."/>
            <person name="Hastings K.E."/>
            <person name="Ho I."/>
            <person name="Hotta K."/>
            <person name="Huang W."/>
            <person name="Kawashima T."/>
            <person name="Lemaire P."/>
            <person name="Martinez D."/>
            <person name="Meinertzhagen I.A."/>
            <person name="Necula S."/>
            <person name="Nonaka M."/>
            <person name="Putnam N."/>
            <person name="Rash S."/>
            <person name="Saiga H."/>
            <person name="Satake M."/>
            <person name="Terry A."/>
            <person name="Yamada L."/>
            <person name="Wang H.G."/>
            <person name="Awazu S."/>
            <person name="Azumi K."/>
            <person name="Boore J."/>
            <person name="Branno M."/>
            <person name="Chin-Bow S."/>
            <person name="DeSantis R."/>
            <person name="Doyle S."/>
            <person name="Francino P."/>
            <person name="Keys D.N."/>
            <person name="Haga S."/>
            <person name="Hayashi H."/>
            <person name="Hino K."/>
            <person name="Imai K.S."/>
            <person name="Inaba K."/>
            <person name="Kano S."/>
            <person name="Kobayashi K."/>
            <person name="Kobayashi M."/>
            <person name="Lee B.I."/>
            <person name="Makabe K.W."/>
            <person name="Manohar C."/>
            <person name="Matassi G."/>
            <person name="Medina M."/>
            <person name="Mochizuki Y."/>
            <person name="Mount S."/>
            <person name="Morishita T."/>
            <person name="Miura S."/>
            <person name="Nakayama A."/>
            <person name="Nishizaka S."/>
            <person name="Nomoto H."/>
            <person name="Ohta F."/>
            <person name="Oishi K."/>
            <person name="Rigoutsos I."/>
            <person name="Sano M."/>
            <person name="Sasaki A."/>
            <person name="Sasakura Y."/>
            <person name="Shoguchi E."/>
            <person name="Shin-i T."/>
            <person name="Spagnuolo A."/>
            <person name="Stainier D."/>
            <person name="Suzuki M.M."/>
            <person name="Tassy O."/>
            <person name="Takatori N."/>
            <person name="Tokuoka M."/>
            <person name="Yagi K."/>
            <person name="Yoshizaki F."/>
            <person name="Wada S."/>
            <person name="Zhang C."/>
            <person name="Hyatt P.D."/>
            <person name="Larimer F."/>
            <person name="Detter C."/>
            <person name="Doggett N."/>
            <person name="Glavina T."/>
            <person name="Hawkins T."/>
            <person name="Richardson P."/>
            <person name="Lucas S."/>
            <person name="Kohara Y."/>
            <person name="Levine M."/>
            <person name="Satoh N."/>
            <person name="Rokhsar D.S."/>
        </authorList>
    </citation>
    <scope>NUCLEOTIDE SEQUENCE [LARGE SCALE GENOMIC DNA]</scope>
</reference>
<dbReference type="GeneTree" id="ENSGT00550000075029"/>
<evidence type="ECO:0000256" key="1">
    <source>
        <dbReference type="ARBA" id="ARBA00004123"/>
    </source>
</evidence>
<evidence type="ECO:0000256" key="7">
    <source>
        <dbReference type="ARBA" id="ARBA00023306"/>
    </source>
</evidence>
<dbReference type="AlphaFoldDB" id="F6PPP3"/>
<keyword evidence="11" id="KW-1185">Reference proteome</keyword>
<evidence type="ECO:0000313" key="10">
    <source>
        <dbReference type="Ensembl" id="ENSCINP00000006216.3"/>
    </source>
</evidence>
<dbReference type="Ensembl" id="ENSCINT00000006216.3">
    <property type="protein sequence ID" value="ENSCINP00000006216.3"/>
    <property type="gene ID" value="ENSCING00000003056.3"/>
</dbReference>
<dbReference type="SMART" id="SM00382">
    <property type="entry name" value="AAA"/>
    <property type="match status" value="1"/>
</dbReference>
<dbReference type="PANTHER" id="PTHR46765">
    <property type="entry name" value="P-LOOP CONTAINING NUCLEOSIDE TRIPHOSPHATE HYDROLASES SUPERFAMILY PROTEIN"/>
    <property type="match status" value="1"/>
</dbReference>
<dbReference type="FunCoup" id="F6PPP3">
    <property type="interactions" value="140"/>
</dbReference>
<dbReference type="Pfam" id="PF00004">
    <property type="entry name" value="AAA"/>
    <property type="match status" value="1"/>
</dbReference>
<dbReference type="PANTHER" id="PTHR46765:SF1">
    <property type="entry name" value="P-LOOP CONTAINING NUCLEOSIDE TRIPHOSPHATE HYDROLASES SUPERFAMILY PROTEIN"/>
    <property type="match status" value="1"/>
</dbReference>
<proteinExistence type="inferred from homology"/>
<keyword evidence="6" id="KW-0539">Nucleus</keyword>
<reference evidence="10" key="2">
    <citation type="submission" date="2025-08" db="UniProtKB">
        <authorList>
            <consortium name="Ensembl"/>
        </authorList>
    </citation>
    <scope>IDENTIFICATION</scope>
</reference>
<dbReference type="GO" id="GO:0016887">
    <property type="term" value="F:ATP hydrolysis activity"/>
    <property type="evidence" value="ECO:0007669"/>
    <property type="project" value="InterPro"/>
</dbReference>